<gene>
    <name evidence="1" type="ORF">DET55_108167</name>
</gene>
<reference evidence="1 2" key="1">
    <citation type="submission" date="2018-08" db="EMBL/GenBank/DDBJ databases">
        <title>Freshwater and sediment microbial communities from various areas in North America, analyzing microbe dynamics in response to fracking.</title>
        <authorList>
            <person name="Lamendella R."/>
        </authorList>
    </citation>
    <scope>NUCLEOTIDE SEQUENCE [LARGE SCALE GENOMIC DNA]</scope>
    <source>
        <strain evidence="1 2">DB-1</strain>
    </source>
</reference>
<evidence type="ECO:0000313" key="1">
    <source>
        <dbReference type="EMBL" id="REF38539.1"/>
    </source>
</evidence>
<sequence length="81" mass="9698">MNELNEYLRQGEKRGDGIERADFSLTKDGKYFFLFDRYKLKAKTYYTTLLSNERYASVFFKTVLVQRKSVFYRNVNECGIL</sequence>
<evidence type="ECO:0000313" key="2">
    <source>
        <dbReference type="Proteomes" id="UP000256530"/>
    </source>
</evidence>
<accession>A0A3D9VAP7</accession>
<dbReference type="PANTHER" id="PTHR40038">
    <property type="entry name" value="MEMBRANE-ASSOCIATED PROTEIN TCAA"/>
    <property type="match status" value="1"/>
</dbReference>
<dbReference type="AlphaFoldDB" id="A0A3D9VAP7"/>
<protein>
    <submittedName>
        <fullName evidence="1">Uncharacterized protein</fullName>
    </submittedName>
</protein>
<dbReference type="PANTHER" id="PTHR40038:SF1">
    <property type="entry name" value="MEMBRANE-ASSOCIATED PROTEIN TCAA"/>
    <property type="match status" value="1"/>
</dbReference>
<name>A0A3D9VAP7_BACMY</name>
<proteinExistence type="predicted"/>
<dbReference type="Proteomes" id="UP000256530">
    <property type="component" value="Unassembled WGS sequence"/>
</dbReference>
<dbReference type="EMBL" id="QTTY01000008">
    <property type="protein sequence ID" value="REF38539.1"/>
    <property type="molecule type" value="Genomic_DNA"/>
</dbReference>
<organism evidence="1 2">
    <name type="scientific">Bacillus mycoides</name>
    <dbReference type="NCBI Taxonomy" id="1405"/>
    <lineage>
        <taxon>Bacteria</taxon>
        <taxon>Bacillati</taxon>
        <taxon>Bacillota</taxon>
        <taxon>Bacilli</taxon>
        <taxon>Bacillales</taxon>
        <taxon>Bacillaceae</taxon>
        <taxon>Bacillus</taxon>
        <taxon>Bacillus cereus group</taxon>
    </lineage>
</organism>
<comment type="caution">
    <text evidence="1">The sequence shown here is derived from an EMBL/GenBank/DDBJ whole genome shotgun (WGS) entry which is preliminary data.</text>
</comment>